<evidence type="ECO:0000313" key="14">
    <source>
        <dbReference type="EMBL" id="KAF3969269.1"/>
    </source>
</evidence>
<dbReference type="InterPro" id="IPR057290">
    <property type="entry name" value="CHX17_C"/>
</dbReference>
<evidence type="ECO:0000256" key="2">
    <source>
        <dbReference type="ARBA" id="ARBA00022448"/>
    </source>
</evidence>
<keyword evidence="5" id="KW-0630">Potassium</keyword>
<dbReference type="Pfam" id="PF23259">
    <property type="entry name" value="CHX17_C"/>
    <property type="match status" value="1"/>
</dbReference>
<reference evidence="14" key="1">
    <citation type="submission" date="2020-03" db="EMBL/GenBank/DDBJ databases">
        <title>Castanea mollissima Vanexum genome sequencing.</title>
        <authorList>
            <person name="Staton M."/>
        </authorList>
    </citation>
    <scope>NUCLEOTIDE SEQUENCE</scope>
    <source>
        <tissue evidence="14">Leaf</tissue>
    </source>
</reference>
<dbReference type="InterPro" id="IPR038770">
    <property type="entry name" value="Na+/solute_symporter_sf"/>
</dbReference>
<name>A0A8J4W0N6_9ROSI</name>
<evidence type="ECO:0008006" key="16">
    <source>
        <dbReference type="Google" id="ProtNLM"/>
    </source>
</evidence>
<dbReference type="GO" id="GO:0015297">
    <property type="term" value="F:antiporter activity"/>
    <property type="evidence" value="ECO:0007669"/>
    <property type="project" value="InterPro"/>
</dbReference>
<evidence type="ECO:0000256" key="9">
    <source>
        <dbReference type="ARBA" id="ARBA00038341"/>
    </source>
</evidence>
<keyword evidence="2" id="KW-0813">Transport</keyword>
<feature type="transmembrane region" description="Helical" evidence="10">
    <location>
        <begin position="197"/>
        <end position="219"/>
    </location>
</feature>
<evidence type="ECO:0000256" key="10">
    <source>
        <dbReference type="SAM" id="Phobius"/>
    </source>
</evidence>
<dbReference type="GO" id="GO:0012505">
    <property type="term" value="C:endomembrane system"/>
    <property type="evidence" value="ECO:0007669"/>
    <property type="project" value="TreeGrafter"/>
</dbReference>
<dbReference type="Gene3D" id="1.20.1530.20">
    <property type="match status" value="1"/>
</dbReference>
<dbReference type="PANTHER" id="PTHR32468:SF66">
    <property type="entry name" value="CATION_H+ EXCHANGER DOMAIN-CONTAINING PROTEIN"/>
    <property type="match status" value="1"/>
</dbReference>
<feature type="transmembrane region" description="Helical" evidence="10">
    <location>
        <begin position="129"/>
        <end position="150"/>
    </location>
</feature>
<dbReference type="AlphaFoldDB" id="A0A8J4W0N6"/>
<dbReference type="OrthoDB" id="1868135at2759"/>
<evidence type="ECO:0000256" key="1">
    <source>
        <dbReference type="ARBA" id="ARBA00004141"/>
    </source>
</evidence>
<comment type="caution">
    <text evidence="14">The sequence shown here is derived from an EMBL/GenBank/DDBJ whole genome shotgun (WGS) entry which is preliminary data.</text>
</comment>
<evidence type="ECO:0000256" key="6">
    <source>
        <dbReference type="ARBA" id="ARBA00022989"/>
    </source>
</evidence>
<feature type="domain" description="Cation/H+ exchanger transmembrane" evidence="11">
    <location>
        <begin position="49"/>
        <end position="429"/>
    </location>
</feature>
<gene>
    <name evidence="14" type="ORF">CMV_006928</name>
</gene>
<sequence length="824" mass="91677">MVQDILRNATWACLPYESVTSKGVFFGDNPFDFSAPVLYTQLSMAALVAASLKCILTPLGESAFISQMLTGIVLGPSILGKDEVLVDTIYPGRSIYINKTVGAFASMLFMFIVGVKMDLSMVTKSGKKALVIGICAFFWPLMLSTTLAYILKRKITLEPNLYESLIEIAVFQSASSFHVIACLLADLNLLNSELGGLAISSSMVSGICSSIWLSLSFLVRQNLLMTKKKTFPLAALSIVVMLLIIICIMRPISLWMIRKTTKRKQLKESYMISIFLMILTCSLLGEISGLHYVLGPMILGLALPDGWPLGSAIVDKLESFVSLILLPTYYVISCGSLDIFSLNLKTTGIVELLALSSFLGKVTGTMLPSLYCKMPIIDSLCLGLIMSSQGITDIINVQIGILLFLIDAESYNAMTATFILMTGIIAPIVKILYKPSKRYISFRRRRTIQHTMPNEELRLLACIFHQNSTPSLINLLEVSNPMTKSPIGFYAVHLMELQGRSAPILVAHQQGKRSSIHSNHSDHIINAFRLYEQHNLGKVTVHPFTAIAPYATMHDEICNLALEKRVSMVIIPFHKHWTLHGSEECDNPLKAVNFKILKNVPCSVGILVDKETLSGRNSGGSKPLYSIGMIFVGGPDDREALAYAMRMAEHPNVSLTVIRLVQPNKKSTELDCDMIKRFKMSNIQQKHHIYKEEVVKDSVEMINVIKLLENHYELILVGRRHESNSPLFMGLTLWNEYPELGYLGDMLVSSESDWEVSVLVVQQQTFEGEDIPESFKLLMEDAFSVNGSTSSDTKLWPSSPQDHLKPETVKHRIKGAVNKIWFGD</sequence>
<dbReference type="InterPro" id="IPR006153">
    <property type="entry name" value="Cation/H_exchanger_TM"/>
</dbReference>
<feature type="transmembrane region" description="Helical" evidence="10">
    <location>
        <begin position="319"/>
        <end position="340"/>
    </location>
</feature>
<dbReference type="Proteomes" id="UP000737018">
    <property type="component" value="Unassembled WGS sequence"/>
</dbReference>
<evidence type="ECO:0000256" key="8">
    <source>
        <dbReference type="ARBA" id="ARBA00023136"/>
    </source>
</evidence>
<evidence type="ECO:0000259" key="13">
    <source>
        <dbReference type="Pfam" id="PF23259"/>
    </source>
</evidence>
<feature type="transmembrane region" description="Helical" evidence="10">
    <location>
        <begin position="383"/>
        <end position="406"/>
    </location>
</feature>
<feature type="domain" description="Cation/H(+) antiporter C-terminal" evidence="13">
    <location>
        <begin position="626"/>
        <end position="765"/>
    </location>
</feature>
<dbReference type="Pfam" id="PF00999">
    <property type="entry name" value="Na_H_Exchanger"/>
    <property type="match status" value="1"/>
</dbReference>
<dbReference type="Gene3D" id="3.40.50.12370">
    <property type="match status" value="1"/>
</dbReference>
<comment type="subcellular location">
    <subcellularLocation>
        <location evidence="1">Membrane</location>
        <topology evidence="1">Multi-pass membrane protein</topology>
    </subcellularLocation>
</comment>
<evidence type="ECO:0000313" key="15">
    <source>
        <dbReference type="Proteomes" id="UP000737018"/>
    </source>
</evidence>
<dbReference type="GO" id="GO:0006813">
    <property type="term" value="P:potassium ion transport"/>
    <property type="evidence" value="ECO:0007669"/>
    <property type="project" value="UniProtKB-KW"/>
</dbReference>
<dbReference type="EMBL" id="JRKL02000667">
    <property type="protein sequence ID" value="KAF3969269.1"/>
    <property type="molecule type" value="Genomic_DNA"/>
</dbReference>
<feature type="transmembrane region" description="Helical" evidence="10">
    <location>
        <begin position="352"/>
        <end position="371"/>
    </location>
</feature>
<keyword evidence="6 10" id="KW-1133">Transmembrane helix</keyword>
<dbReference type="GO" id="GO:1902600">
    <property type="term" value="P:proton transmembrane transport"/>
    <property type="evidence" value="ECO:0007669"/>
    <property type="project" value="InterPro"/>
</dbReference>
<proteinExistence type="inferred from homology"/>
<dbReference type="PANTHER" id="PTHR32468">
    <property type="entry name" value="CATION/H + ANTIPORTER"/>
    <property type="match status" value="1"/>
</dbReference>
<dbReference type="Pfam" id="PF23256">
    <property type="entry name" value="CHX17_2nd"/>
    <property type="match status" value="1"/>
</dbReference>
<feature type="transmembrane region" description="Helical" evidence="10">
    <location>
        <begin position="413"/>
        <end position="433"/>
    </location>
</feature>
<dbReference type="GO" id="GO:0016020">
    <property type="term" value="C:membrane"/>
    <property type="evidence" value="ECO:0007669"/>
    <property type="project" value="UniProtKB-SubCell"/>
</dbReference>
<evidence type="ECO:0000259" key="11">
    <source>
        <dbReference type="Pfam" id="PF00999"/>
    </source>
</evidence>
<comment type="similarity">
    <text evidence="9">Belongs to the monovalent cation:proton antiporter 2 (CPA2) transporter (TC 2.A.37) family. CHX (TC 2.A.37.4) subfamily.</text>
</comment>
<feature type="transmembrane region" description="Helical" evidence="10">
    <location>
        <begin position="100"/>
        <end position="117"/>
    </location>
</feature>
<evidence type="ECO:0000256" key="7">
    <source>
        <dbReference type="ARBA" id="ARBA00023065"/>
    </source>
</evidence>
<dbReference type="InterPro" id="IPR050794">
    <property type="entry name" value="CPA2_transporter"/>
</dbReference>
<keyword evidence="8 10" id="KW-0472">Membrane</keyword>
<keyword evidence="7" id="KW-0406">Ion transport</keyword>
<keyword evidence="15" id="KW-1185">Reference proteome</keyword>
<feature type="transmembrane region" description="Helical" evidence="10">
    <location>
        <begin position="270"/>
        <end position="299"/>
    </location>
</feature>
<evidence type="ECO:0000259" key="12">
    <source>
        <dbReference type="Pfam" id="PF23256"/>
    </source>
</evidence>
<keyword evidence="3" id="KW-0633">Potassium transport</keyword>
<evidence type="ECO:0000256" key="3">
    <source>
        <dbReference type="ARBA" id="ARBA00022538"/>
    </source>
</evidence>
<evidence type="ECO:0000256" key="5">
    <source>
        <dbReference type="ARBA" id="ARBA00022958"/>
    </source>
</evidence>
<dbReference type="GO" id="GO:0006885">
    <property type="term" value="P:regulation of pH"/>
    <property type="evidence" value="ECO:0007669"/>
    <property type="project" value="TreeGrafter"/>
</dbReference>
<feature type="domain" description="Cation/H(+) antiporter central" evidence="12">
    <location>
        <begin position="489"/>
        <end position="611"/>
    </location>
</feature>
<organism evidence="14 15">
    <name type="scientific">Castanea mollissima</name>
    <name type="common">Chinese chestnut</name>
    <dbReference type="NCBI Taxonomy" id="60419"/>
    <lineage>
        <taxon>Eukaryota</taxon>
        <taxon>Viridiplantae</taxon>
        <taxon>Streptophyta</taxon>
        <taxon>Embryophyta</taxon>
        <taxon>Tracheophyta</taxon>
        <taxon>Spermatophyta</taxon>
        <taxon>Magnoliopsida</taxon>
        <taxon>eudicotyledons</taxon>
        <taxon>Gunneridae</taxon>
        <taxon>Pentapetalae</taxon>
        <taxon>rosids</taxon>
        <taxon>fabids</taxon>
        <taxon>Fagales</taxon>
        <taxon>Fagaceae</taxon>
        <taxon>Castanea</taxon>
    </lineage>
</organism>
<dbReference type="InterPro" id="IPR057291">
    <property type="entry name" value="CHX17_2nd"/>
</dbReference>
<evidence type="ECO:0000256" key="4">
    <source>
        <dbReference type="ARBA" id="ARBA00022692"/>
    </source>
</evidence>
<protein>
    <recommendedName>
        <fullName evidence="16">Cation/H+ exchanger domain-containing protein</fullName>
    </recommendedName>
</protein>
<keyword evidence="4 10" id="KW-0812">Transmembrane</keyword>
<feature type="transmembrane region" description="Helical" evidence="10">
    <location>
        <begin position="231"/>
        <end position="249"/>
    </location>
</feature>
<accession>A0A8J4W0N6</accession>